<dbReference type="Gene3D" id="3.40.50.2300">
    <property type="match status" value="1"/>
</dbReference>
<dbReference type="PROSITE" id="PS51099">
    <property type="entry name" value="PTS_EIIB_TYPE_2"/>
    <property type="match status" value="1"/>
</dbReference>
<dbReference type="GO" id="GO:0009401">
    <property type="term" value="P:phosphoenolpyruvate-dependent sugar phosphotransferase system"/>
    <property type="evidence" value="ECO:0007669"/>
    <property type="project" value="InterPro"/>
</dbReference>
<dbReference type="Gene3D" id="1.10.1790.10">
    <property type="entry name" value="PRD domain"/>
    <property type="match status" value="2"/>
</dbReference>
<dbReference type="InterPro" id="IPR050661">
    <property type="entry name" value="BglG_antiterminators"/>
</dbReference>
<keyword evidence="2" id="KW-0677">Repeat</keyword>
<dbReference type="Pfam" id="PF08279">
    <property type="entry name" value="HTH_11"/>
    <property type="match status" value="1"/>
</dbReference>
<keyword evidence="1" id="KW-0808">Transferase</keyword>
<dbReference type="EMBL" id="QOHO01000083">
    <property type="protein sequence ID" value="RFZ76485.1"/>
    <property type="molecule type" value="Genomic_DNA"/>
</dbReference>
<dbReference type="Pfam" id="PF00359">
    <property type="entry name" value="PTS_EIIA_2"/>
    <property type="match status" value="1"/>
</dbReference>
<dbReference type="Proteomes" id="UP000260680">
    <property type="component" value="Unassembled WGS sequence"/>
</dbReference>
<dbReference type="InterPro" id="IPR016152">
    <property type="entry name" value="PTrfase/Anion_transptr"/>
</dbReference>
<dbReference type="PANTHER" id="PTHR30185">
    <property type="entry name" value="CRYPTIC BETA-GLUCOSIDE BGL OPERON ANTITERMINATOR"/>
    <property type="match status" value="1"/>
</dbReference>
<keyword evidence="3" id="KW-0805">Transcription regulation</keyword>
<dbReference type="Pfam" id="PF00874">
    <property type="entry name" value="PRD"/>
    <property type="match status" value="2"/>
</dbReference>
<dbReference type="SUPFAM" id="SSF55804">
    <property type="entry name" value="Phoshotransferase/anion transport protein"/>
    <property type="match status" value="1"/>
</dbReference>
<dbReference type="SUPFAM" id="SSF52794">
    <property type="entry name" value="PTS system IIB component-like"/>
    <property type="match status" value="1"/>
</dbReference>
<dbReference type="InterPro" id="IPR013196">
    <property type="entry name" value="HTH_11"/>
</dbReference>
<evidence type="ECO:0000256" key="4">
    <source>
        <dbReference type="ARBA" id="ARBA00023159"/>
    </source>
</evidence>
<feature type="domain" description="PTS EIIA type-2" evidence="6">
    <location>
        <begin position="501"/>
        <end position="640"/>
    </location>
</feature>
<evidence type="ECO:0000256" key="1">
    <source>
        <dbReference type="ARBA" id="ARBA00022679"/>
    </source>
</evidence>
<dbReference type="OrthoDB" id="3175596at2"/>
<evidence type="ECO:0000313" key="10">
    <source>
        <dbReference type="Proteomes" id="UP000260680"/>
    </source>
</evidence>
<evidence type="ECO:0000259" key="8">
    <source>
        <dbReference type="PROSITE" id="PS51372"/>
    </source>
</evidence>
<accession>A0A3E2N657</accession>
<evidence type="ECO:0000256" key="3">
    <source>
        <dbReference type="ARBA" id="ARBA00023015"/>
    </source>
</evidence>
<dbReference type="Pfam" id="PF05043">
    <property type="entry name" value="Mga"/>
    <property type="match status" value="1"/>
</dbReference>
<dbReference type="SUPFAM" id="SSF63520">
    <property type="entry name" value="PTS-regulatory domain, PRD"/>
    <property type="match status" value="2"/>
</dbReference>
<name>A0A3E2N657_9FIRM</name>
<keyword evidence="4" id="KW-0010">Activator</keyword>
<evidence type="ECO:0000256" key="2">
    <source>
        <dbReference type="ARBA" id="ARBA00022737"/>
    </source>
</evidence>
<feature type="domain" description="PTS EIIB type-2" evidence="7">
    <location>
        <begin position="408"/>
        <end position="499"/>
    </location>
</feature>
<dbReference type="GO" id="GO:0006355">
    <property type="term" value="P:regulation of DNA-templated transcription"/>
    <property type="evidence" value="ECO:0007669"/>
    <property type="project" value="InterPro"/>
</dbReference>
<evidence type="ECO:0000256" key="5">
    <source>
        <dbReference type="ARBA" id="ARBA00023163"/>
    </source>
</evidence>
<evidence type="ECO:0000259" key="6">
    <source>
        <dbReference type="PROSITE" id="PS51094"/>
    </source>
</evidence>
<reference evidence="9 10" key="1">
    <citation type="submission" date="2018-07" db="EMBL/GenBank/DDBJ databases">
        <title>New species, Clostridium PI-S10-A1B.</title>
        <authorList>
            <person name="Krishna G."/>
            <person name="Summeta K."/>
            <person name="Shikha S."/>
            <person name="Prabhu P.B."/>
            <person name="Suresh K."/>
        </authorList>
    </citation>
    <scope>NUCLEOTIDE SEQUENCE [LARGE SCALE GENOMIC DNA]</scope>
    <source>
        <strain evidence="9 10">PI-S10-A1B</strain>
    </source>
</reference>
<dbReference type="Gene3D" id="3.40.930.10">
    <property type="entry name" value="Mannitol-specific EII, Chain A"/>
    <property type="match status" value="1"/>
</dbReference>
<dbReference type="InterPro" id="IPR036634">
    <property type="entry name" value="PRD_sf"/>
</dbReference>
<feature type="domain" description="PRD" evidence="8">
    <location>
        <begin position="187"/>
        <end position="291"/>
    </location>
</feature>
<evidence type="ECO:0000259" key="7">
    <source>
        <dbReference type="PROSITE" id="PS51099"/>
    </source>
</evidence>
<dbReference type="Gene3D" id="1.10.10.10">
    <property type="entry name" value="Winged helix-like DNA-binding domain superfamily/Winged helix DNA-binding domain"/>
    <property type="match status" value="1"/>
</dbReference>
<dbReference type="AlphaFoldDB" id="A0A3E2N657"/>
<feature type="domain" description="PRD" evidence="8">
    <location>
        <begin position="298"/>
        <end position="405"/>
    </location>
</feature>
<dbReference type="PROSITE" id="PS51094">
    <property type="entry name" value="PTS_EIIA_TYPE_2"/>
    <property type="match status" value="1"/>
</dbReference>
<keyword evidence="5" id="KW-0804">Transcription</keyword>
<dbReference type="PANTHER" id="PTHR30185:SF13">
    <property type="entry name" value="LICABCH OPERON REGULATOR-RELATED"/>
    <property type="match status" value="1"/>
</dbReference>
<proteinExistence type="predicted"/>
<dbReference type="PROSITE" id="PS51372">
    <property type="entry name" value="PRD_2"/>
    <property type="match status" value="2"/>
</dbReference>
<dbReference type="InterPro" id="IPR007737">
    <property type="entry name" value="Mga_HTH"/>
</dbReference>
<dbReference type="InterPro" id="IPR036095">
    <property type="entry name" value="PTS_EIIB-like_sf"/>
</dbReference>
<protein>
    <submittedName>
        <fullName evidence="9">PRD domain-containing protein</fullName>
    </submittedName>
</protein>
<comment type="caution">
    <text evidence="9">The sequence shown here is derived from an EMBL/GenBank/DDBJ whole genome shotgun (WGS) entry which is preliminary data.</text>
</comment>
<sequence>MKIYTGFSKEGVSMVEIYDILQAFSSGSYITAETLADRFKVSTKTIRMRIKEINDTAVQYGFSIESKPRYGYLLSLKENNRLDEFLKSRPHINIPDTVADRINYLLAYLLNYNGYIKLDDLCSFLFVSRPTMQNTIKEVECILEQYNLNIERKPNYGIRIVGEEFDCRRCIGDFFVKRNKLNIINDKYKGDKIKNIADIVIPMLQKYDIYLSETALETFLEQIYVALLRMKRGKYVSFERNDINNFAVKEWEFANELMEVLAKLENLESRESEIVYIEIYLKGKRMIGKVSCDETNFVIKEEIDYLTMQMLESVNNQFKMDFRVNFEIRMMLNQHMVPLDIRIKYDIQSKNPLLDEIKSKYIMAYTIAAHASTVLAEHYKKKISESEIGYLALIFALAIEQNVKIQKTNILIVCSSGKGSSRLLAYKYKKEFGEYLNEIYVCDLTELKSFDFSKVSFVLTTVSIAVYVPKPVLEVGLFLGDTDKAAVRELFETGEKRYLCKYYKKGAFFVGIEGNNKEDILKNLCDRIEKQRKLPEGFYEAVLKREGLAQTDFGNFIAMPHPYKTMTEETLVYIAILEKPVLWTKYEVQVIFLISVGTKEDSDLNKFYEDTTKLILKAEAVKYLIKNPEYEVLMNLLRQR</sequence>
<evidence type="ECO:0000313" key="9">
    <source>
        <dbReference type="EMBL" id="RFZ76485.1"/>
    </source>
</evidence>
<dbReference type="InterPro" id="IPR002178">
    <property type="entry name" value="PTS_EIIA_type-2_dom"/>
</dbReference>
<organism evidence="9 10">
    <name type="scientific">Lacrimispora amygdalina</name>
    <dbReference type="NCBI Taxonomy" id="253257"/>
    <lineage>
        <taxon>Bacteria</taxon>
        <taxon>Bacillati</taxon>
        <taxon>Bacillota</taxon>
        <taxon>Clostridia</taxon>
        <taxon>Lachnospirales</taxon>
        <taxon>Lachnospiraceae</taxon>
        <taxon>Lacrimispora</taxon>
    </lineage>
</organism>
<dbReference type="InterPro" id="IPR011608">
    <property type="entry name" value="PRD"/>
</dbReference>
<gene>
    <name evidence="9" type="ORF">DS742_23270</name>
</gene>
<dbReference type="CDD" id="cd05568">
    <property type="entry name" value="PTS_IIB_bgl_like"/>
    <property type="match status" value="1"/>
</dbReference>
<dbReference type="InterPro" id="IPR036388">
    <property type="entry name" value="WH-like_DNA-bd_sf"/>
</dbReference>
<dbReference type="InterPro" id="IPR013011">
    <property type="entry name" value="PTS_EIIB_2"/>
</dbReference>
<dbReference type="GO" id="GO:0008982">
    <property type="term" value="F:protein-N(PI)-phosphohistidine-sugar phosphotransferase activity"/>
    <property type="evidence" value="ECO:0007669"/>
    <property type="project" value="InterPro"/>
</dbReference>